<accession>A0ABY2YVL7</accession>
<name>A0ABY2YVL7_9LACO</name>
<feature type="transmembrane region" description="Helical" evidence="1">
    <location>
        <begin position="6"/>
        <end position="26"/>
    </location>
</feature>
<evidence type="ECO:0000256" key="1">
    <source>
        <dbReference type="SAM" id="Phobius"/>
    </source>
</evidence>
<dbReference type="Proteomes" id="UP000777560">
    <property type="component" value="Unassembled WGS sequence"/>
</dbReference>
<organism evidence="2 3">
    <name type="scientific">Apilactobacillus micheneri</name>
    <dbReference type="NCBI Taxonomy" id="1899430"/>
    <lineage>
        <taxon>Bacteria</taxon>
        <taxon>Bacillati</taxon>
        <taxon>Bacillota</taxon>
        <taxon>Bacilli</taxon>
        <taxon>Lactobacillales</taxon>
        <taxon>Lactobacillaceae</taxon>
        <taxon>Apilactobacillus</taxon>
    </lineage>
</organism>
<keyword evidence="1" id="KW-1133">Transmembrane helix</keyword>
<gene>
    <name evidence="2" type="ORF">DY114_06460</name>
</gene>
<dbReference type="EMBL" id="QUAV01000004">
    <property type="protein sequence ID" value="TPR24292.1"/>
    <property type="molecule type" value="Genomic_DNA"/>
</dbReference>
<reference evidence="2 3" key="1">
    <citation type="submission" date="2018-08" db="EMBL/GenBank/DDBJ databases">
        <title>Comparative genomics of wild bee and flower associated Lactobacillus reveals potential adaptation to the bee host.</title>
        <authorList>
            <person name="Vuong H.Q."/>
            <person name="Mcfrederick Q.S."/>
        </authorList>
    </citation>
    <scope>NUCLEOTIDE SEQUENCE [LARGE SCALE GENOMIC DNA]</scope>
    <source>
        <strain evidence="2 3">HV_13</strain>
    </source>
</reference>
<evidence type="ECO:0000313" key="3">
    <source>
        <dbReference type="Proteomes" id="UP000777560"/>
    </source>
</evidence>
<keyword evidence="1" id="KW-0812">Transmembrane</keyword>
<comment type="caution">
    <text evidence="2">The sequence shown here is derived from an EMBL/GenBank/DDBJ whole genome shotgun (WGS) entry which is preliminary data.</text>
</comment>
<proteinExistence type="predicted"/>
<sequence>MVGNFVSTLNTLTLIAFIEAFIGAYIKHMSAYMNATFTTDNYSLILCNNVVFCDCIKGSLKW</sequence>
<keyword evidence="1" id="KW-0472">Membrane</keyword>
<protein>
    <submittedName>
        <fullName evidence="2">Uncharacterized protein</fullName>
    </submittedName>
</protein>
<keyword evidence="3" id="KW-1185">Reference proteome</keyword>
<evidence type="ECO:0000313" key="2">
    <source>
        <dbReference type="EMBL" id="TPR24292.1"/>
    </source>
</evidence>